<evidence type="ECO:0000256" key="1">
    <source>
        <dbReference type="SAM" id="Phobius"/>
    </source>
</evidence>
<reference evidence="2 3" key="1">
    <citation type="submission" date="2019-08" db="EMBL/GenBank/DDBJ databases">
        <title>Whole genome of Aphis craccivora.</title>
        <authorList>
            <person name="Voronova N.V."/>
            <person name="Shulinski R.S."/>
            <person name="Bandarenka Y.V."/>
            <person name="Zhorov D.G."/>
            <person name="Warner D."/>
        </authorList>
    </citation>
    <scope>NUCLEOTIDE SEQUENCE [LARGE SCALE GENOMIC DNA]</scope>
    <source>
        <strain evidence="2">180601</strain>
        <tissue evidence="2">Whole Body</tissue>
    </source>
</reference>
<gene>
    <name evidence="2" type="ORF">FWK35_00005292</name>
</gene>
<keyword evidence="3" id="KW-1185">Reference proteome</keyword>
<proteinExistence type="predicted"/>
<organism evidence="2 3">
    <name type="scientific">Aphis craccivora</name>
    <name type="common">Cowpea aphid</name>
    <dbReference type="NCBI Taxonomy" id="307492"/>
    <lineage>
        <taxon>Eukaryota</taxon>
        <taxon>Metazoa</taxon>
        <taxon>Ecdysozoa</taxon>
        <taxon>Arthropoda</taxon>
        <taxon>Hexapoda</taxon>
        <taxon>Insecta</taxon>
        <taxon>Pterygota</taxon>
        <taxon>Neoptera</taxon>
        <taxon>Paraneoptera</taxon>
        <taxon>Hemiptera</taxon>
        <taxon>Sternorrhyncha</taxon>
        <taxon>Aphidomorpha</taxon>
        <taxon>Aphidoidea</taxon>
        <taxon>Aphididae</taxon>
        <taxon>Aphidini</taxon>
        <taxon>Aphis</taxon>
        <taxon>Aphis</taxon>
    </lineage>
</organism>
<sequence>MPFPFLPAAKNLFRVKAAISAFTILIPISLAQSLFLLNTAPRYRNSLNFSKTRDPISVLSSFSPSSSIIFVLSIFIFRPILLAARSSTCAALSVSTKEFSKIFRSSAKPSTCMRC</sequence>
<feature type="transmembrane region" description="Helical" evidence="1">
    <location>
        <begin position="55"/>
        <end position="77"/>
    </location>
</feature>
<comment type="caution">
    <text evidence="2">The sequence shown here is derived from an EMBL/GenBank/DDBJ whole genome shotgun (WGS) entry which is preliminary data.</text>
</comment>
<keyword evidence="1" id="KW-0472">Membrane</keyword>
<dbReference type="AlphaFoldDB" id="A0A6G0ZPW9"/>
<dbReference type="EMBL" id="VUJU01000072">
    <property type="protein sequence ID" value="KAF0773324.1"/>
    <property type="molecule type" value="Genomic_DNA"/>
</dbReference>
<protein>
    <submittedName>
        <fullName evidence="2">Uncharacterized protein</fullName>
    </submittedName>
</protein>
<name>A0A6G0ZPW9_APHCR</name>
<dbReference type="Proteomes" id="UP000478052">
    <property type="component" value="Unassembled WGS sequence"/>
</dbReference>
<evidence type="ECO:0000313" key="3">
    <source>
        <dbReference type="Proteomes" id="UP000478052"/>
    </source>
</evidence>
<keyword evidence="1" id="KW-0812">Transmembrane</keyword>
<accession>A0A6G0ZPW9</accession>
<evidence type="ECO:0000313" key="2">
    <source>
        <dbReference type="EMBL" id="KAF0773324.1"/>
    </source>
</evidence>
<keyword evidence="1" id="KW-1133">Transmembrane helix</keyword>